<sequence>MGLPHPEPDAQGATVVLVGNPRPASRTATAALRVAQVLDPGTEPTLVDLATFGPAVLDPDATEVADAMAVVASARLLVVASPVYKGAATGLLKAFLDRYGPGGLAGVVAQPVMVGASPGHAFAVEATLRPVLVELGATCPVAGLYLQEQRLPALGTEDDPVVAWADAAAWPLLAALAARTPVVATV</sequence>
<evidence type="ECO:0000256" key="2">
    <source>
        <dbReference type="ARBA" id="ARBA00022643"/>
    </source>
</evidence>
<proteinExistence type="predicted"/>
<dbReference type="EMBL" id="BKAL01000015">
    <property type="protein sequence ID" value="GEP70682.1"/>
    <property type="molecule type" value="Genomic_DNA"/>
</dbReference>
<keyword evidence="6" id="KW-1185">Reference proteome</keyword>
<dbReference type="SUPFAM" id="SSF52218">
    <property type="entry name" value="Flavoproteins"/>
    <property type="match status" value="1"/>
</dbReference>
<dbReference type="PANTHER" id="PTHR43408:SF1">
    <property type="entry name" value="FMN REDUCTASE (NADPH)"/>
    <property type="match status" value="1"/>
</dbReference>
<dbReference type="OrthoDB" id="1643408at2"/>
<dbReference type="Gene3D" id="3.40.50.360">
    <property type="match status" value="1"/>
</dbReference>
<keyword evidence="2" id="KW-0288">FMN</keyword>
<protein>
    <recommendedName>
        <fullName evidence="4">NADPH-dependent FMN reductase-like domain-containing protein</fullName>
    </recommendedName>
</protein>
<evidence type="ECO:0000256" key="3">
    <source>
        <dbReference type="ARBA" id="ARBA00023002"/>
    </source>
</evidence>
<dbReference type="RefSeq" id="WP_146954457.1">
    <property type="nucleotide sequence ID" value="NZ_BAABBJ010000012.1"/>
</dbReference>
<keyword evidence="1" id="KW-0285">Flavoprotein</keyword>
<dbReference type="GO" id="GO:0016491">
    <property type="term" value="F:oxidoreductase activity"/>
    <property type="evidence" value="ECO:0007669"/>
    <property type="project" value="UniProtKB-KW"/>
</dbReference>
<dbReference type="InterPro" id="IPR029039">
    <property type="entry name" value="Flavoprotein-like_sf"/>
</dbReference>
<keyword evidence="3" id="KW-0560">Oxidoreductase</keyword>
<evidence type="ECO:0000313" key="5">
    <source>
        <dbReference type="EMBL" id="GEP70682.1"/>
    </source>
</evidence>
<dbReference type="PANTHER" id="PTHR43408">
    <property type="entry name" value="FMN REDUCTASE (NADPH)"/>
    <property type="match status" value="1"/>
</dbReference>
<accession>A0A512PHS9</accession>
<evidence type="ECO:0000259" key="4">
    <source>
        <dbReference type="Pfam" id="PF03358"/>
    </source>
</evidence>
<dbReference type="Proteomes" id="UP000321798">
    <property type="component" value="Unassembled WGS sequence"/>
</dbReference>
<dbReference type="AlphaFoldDB" id="A0A512PHS9"/>
<evidence type="ECO:0000313" key="6">
    <source>
        <dbReference type="Proteomes" id="UP000321798"/>
    </source>
</evidence>
<dbReference type="InterPro" id="IPR005025">
    <property type="entry name" value="FMN_Rdtase-like_dom"/>
</dbReference>
<evidence type="ECO:0000256" key="1">
    <source>
        <dbReference type="ARBA" id="ARBA00022630"/>
    </source>
</evidence>
<feature type="domain" description="NADPH-dependent FMN reductase-like" evidence="4">
    <location>
        <begin position="15"/>
        <end position="142"/>
    </location>
</feature>
<dbReference type="InterPro" id="IPR051814">
    <property type="entry name" value="NAD(P)H-dep_FMN_reductase"/>
</dbReference>
<gene>
    <name evidence="5" type="ORF">CSO01_33970</name>
</gene>
<name>A0A512PHS9_9CELL</name>
<dbReference type="Pfam" id="PF03358">
    <property type="entry name" value="FMN_red"/>
    <property type="match status" value="1"/>
</dbReference>
<reference evidence="5 6" key="1">
    <citation type="submission" date="2019-07" db="EMBL/GenBank/DDBJ databases">
        <title>Whole genome shotgun sequence of Cellulomonas soli NBRC 109434.</title>
        <authorList>
            <person name="Hosoyama A."/>
            <person name="Uohara A."/>
            <person name="Ohji S."/>
            <person name="Ichikawa N."/>
        </authorList>
    </citation>
    <scope>NUCLEOTIDE SEQUENCE [LARGE SCALE GENOMIC DNA]</scope>
    <source>
        <strain evidence="5 6">NBRC 109434</strain>
    </source>
</reference>
<organism evidence="5 6">
    <name type="scientific">Cellulomonas soli</name>
    <dbReference type="NCBI Taxonomy" id="931535"/>
    <lineage>
        <taxon>Bacteria</taxon>
        <taxon>Bacillati</taxon>
        <taxon>Actinomycetota</taxon>
        <taxon>Actinomycetes</taxon>
        <taxon>Micrococcales</taxon>
        <taxon>Cellulomonadaceae</taxon>
        <taxon>Cellulomonas</taxon>
    </lineage>
</organism>
<comment type="caution">
    <text evidence="5">The sequence shown here is derived from an EMBL/GenBank/DDBJ whole genome shotgun (WGS) entry which is preliminary data.</text>
</comment>